<gene>
    <name evidence="1" type="primary">Contig10230.g10919</name>
    <name evidence="1" type="ORF">STYLEM_6936</name>
</gene>
<dbReference type="AlphaFoldDB" id="A0A078A8U9"/>
<dbReference type="SUPFAM" id="SSF50978">
    <property type="entry name" value="WD40 repeat-like"/>
    <property type="match status" value="1"/>
</dbReference>
<keyword evidence="2" id="KW-1185">Reference proteome</keyword>
<dbReference type="EMBL" id="CCKQ01006643">
    <property type="protein sequence ID" value="CDW77967.1"/>
    <property type="molecule type" value="Genomic_DNA"/>
</dbReference>
<evidence type="ECO:0000313" key="2">
    <source>
        <dbReference type="Proteomes" id="UP000039865"/>
    </source>
</evidence>
<dbReference type="Proteomes" id="UP000039865">
    <property type="component" value="Unassembled WGS sequence"/>
</dbReference>
<name>A0A078A8U9_STYLE</name>
<reference evidence="1 2" key="1">
    <citation type="submission" date="2014-06" db="EMBL/GenBank/DDBJ databases">
        <authorList>
            <person name="Swart Estienne"/>
        </authorList>
    </citation>
    <scope>NUCLEOTIDE SEQUENCE [LARGE SCALE GENOMIC DNA]</scope>
    <source>
        <strain evidence="1 2">130c</strain>
    </source>
</reference>
<organism evidence="1 2">
    <name type="scientific">Stylonychia lemnae</name>
    <name type="common">Ciliate</name>
    <dbReference type="NCBI Taxonomy" id="5949"/>
    <lineage>
        <taxon>Eukaryota</taxon>
        <taxon>Sar</taxon>
        <taxon>Alveolata</taxon>
        <taxon>Ciliophora</taxon>
        <taxon>Intramacronucleata</taxon>
        <taxon>Spirotrichea</taxon>
        <taxon>Stichotrichia</taxon>
        <taxon>Sporadotrichida</taxon>
        <taxon>Oxytrichidae</taxon>
        <taxon>Stylonychinae</taxon>
        <taxon>Stylonychia</taxon>
    </lineage>
</organism>
<dbReference type="InterPro" id="IPR036322">
    <property type="entry name" value="WD40_repeat_dom_sf"/>
</dbReference>
<protein>
    <submittedName>
        <fullName evidence="1">Uncharacterized protein</fullName>
    </submittedName>
</protein>
<dbReference type="InParanoid" id="A0A078A8U9"/>
<sequence length="193" mass="22751">MMMYLWLDLCLIAKKSNEHNIAIGGQENGLVIVRLIQKGNCQFELIQDQKRFIDNMWVSSMMLLRPFIIAFTCIVGHSKSYLKIFDIKRKQYIVNVKLPSISYLYGIAGYDYNYNPFAFIKDDNQVSLINFRNQKIVKVVNSVFSHQIYKSQCFANKQLKKTDRNKFIFYDVQNIELDSIQKSEIRMFSIEMP</sequence>
<accession>A0A078A8U9</accession>
<evidence type="ECO:0000313" key="1">
    <source>
        <dbReference type="EMBL" id="CDW77967.1"/>
    </source>
</evidence>
<proteinExistence type="predicted"/>